<evidence type="ECO:0008006" key="4">
    <source>
        <dbReference type="Google" id="ProtNLM"/>
    </source>
</evidence>
<reference evidence="2 3" key="1">
    <citation type="journal article" date="2015" name="Genome Biol. Evol.">
        <title>Phylogenomic analyses indicate that early fungi evolved digesting cell walls of algal ancestors of land plants.</title>
        <authorList>
            <person name="Chang Y."/>
            <person name="Wang S."/>
            <person name="Sekimoto S."/>
            <person name="Aerts A.L."/>
            <person name="Choi C."/>
            <person name="Clum A."/>
            <person name="LaButti K.M."/>
            <person name="Lindquist E.A."/>
            <person name="Yee Ngan C."/>
            <person name="Ohm R.A."/>
            <person name="Salamov A.A."/>
            <person name="Grigoriev I.V."/>
            <person name="Spatafora J.W."/>
            <person name="Berbee M.L."/>
        </authorList>
    </citation>
    <scope>NUCLEOTIDE SEQUENCE [LARGE SCALE GENOMIC DNA]</scope>
    <source>
        <strain evidence="2 3">JEL478</strain>
    </source>
</reference>
<dbReference type="PANTHER" id="PTHR46014">
    <property type="entry name" value="TETRATRICOPEPTIDE REPEAT PROTEIN 1"/>
    <property type="match status" value="1"/>
</dbReference>
<dbReference type="InterPro" id="IPR052769">
    <property type="entry name" value="TPR_domain_protein"/>
</dbReference>
<feature type="compositionally biased region" description="Basic and acidic residues" evidence="1">
    <location>
        <begin position="99"/>
        <end position="117"/>
    </location>
</feature>
<accession>A0A139AYW2</accession>
<dbReference type="Proteomes" id="UP000070544">
    <property type="component" value="Unassembled WGS sequence"/>
</dbReference>
<dbReference type="AlphaFoldDB" id="A0A139AYW2"/>
<name>A0A139AYW2_GONPJ</name>
<proteinExistence type="predicted"/>
<keyword evidence="3" id="KW-1185">Reference proteome</keyword>
<dbReference type="PANTHER" id="PTHR46014:SF1">
    <property type="entry name" value="TETRATRICOPEPTIDE REPEAT PROTEIN 1"/>
    <property type="match status" value="1"/>
</dbReference>
<dbReference type="OrthoDB" id="629492at2759"/>
<dbReference type="SUPFAM" id="SSF48452">
    <property type="entry name" value="TPR-like"/>
    <property type="match status" value="1"/>
</dbReference>
<feature type="compositionally biased region" description="Polar residues" evidence="1">
    <location>
        <begin position="173"/>
        <end position="185"/>
    </location>
</feature>
<feature type="region of interest" description="Disordered" evidence="1">
    <location>
        <begin position="72"/>
        <end position="117"/>
    </location>
</feature>
<dbReference type="EMBL" id="KQ965732">
    <property type="protein sequence ID" value="KXS21938.1"/>
    <property type="molecule type" value="Genomic_DNA"/>
</dbReference>
<evidence type="ECO:0000313" key="3">
    <source>
        <dbReference type="Proteomes" id="UP000070544"/>
    </source>
</evidence>
<feature type="region of interest" description="Disordered" evidence="1">
    <location>
        <begin position="156"/>
        <end position="185"/>
    </location>
</feature>
<feature type="region of interest" description="Disordered" evidence="1">
    <location>
        <begin position="19"/>
        <end position="46"/>
    </location>
</feature>
<evidence type="ECO:0000313" key="2">
    <source>
        <dbReference type="EMBL" id="KXS21938.1"/>
    </source>
</evidence>
<evidence type="ECO:0000256" key="1">
    <source>
        <dbReference type="SAM" id="MobiDB-lite"/>
    </source>
</evidence>
<dbReference type="Gene3D" id="1.25.40.10">
    <property type="entry name" value="Tetratricopeptide repeat domain"/>
    <property type="match status" value="1"/>
</dbReference>
<protein>
    <recommendedName>
        <fullName evidence="4">TPR-like protein</fullName>
    </recommendedName>
</protein>
<gene>
    <name evidence="2" type="ORF">M427DRAFT_151186</name>
</gene>
<organism evidence="2 3">
    <name type="scientific">Gonapodya prolifera (strain JEL478)</name>
    <name type="common">Monoblepharis prolifera</name>
    <dbReference type="NCBI Taxonomy" id="1344416"/>
    <lineage>
        <taxon>Eukaryota</taxon>
        <taxon>Fungi</taxon>
        <taxon>Fungi incertae sedis</taxon>
        <taxon>Chytridiomycota</taxon>
        <taxon>Chytridiomycota incertae sedis</taxon>
        <taxon>Monoblepharidomycetes</taxon>
        <taxon>Monoblepharidales</taxon>
        <taxon>Gonapodyaceae</taxon>
        <taxon>Gonapodya</taxon>
    </lineage>
</organism>
<sequence>MPLKTMERLPHSASAVFSSAAFSSAASTQPTHKRKPSLSKKQVPSKTAAVFDSTPWDSLSYTQLVAISRPTVTSNSAKKPRKLSLSTTKPLIQPSQAELEQKRRQKEEEDARTTKANAEELSAKHRARGAHFFRAGRFAAALVEYTQAVDACFTNRGSKKENHGGPMGRSSIKKSQSLDLSRISRSPSGLKYGSLNEEADDVAEYRSPVVITVDPALYVDIALCHSRLGDHLAATECATRALESDSGSIRAWWIRAEAKRATFQLRGALDDAEMCAYLLDQWTSEKIAEETFKQLAGVPVAAETNNPFGPAIFSEASVKRASSRPPSPAFTSFGFTQYDVRRMISSLQAAISDAEKAEHAAIIVTSTDSKKLDTLVNLLTSLLVRHRTSDISHCERATAALVSHINTTPALAAAFRACRGFDRLLSPPVFNAETARHVLPVVLASLSDPANRREMAPHAARLVGITDRWNGKQCDAQTASMIAKVIACGAKEEAFLEALGDLRREPLVVA</sequence>
<dbReference type="InterPro" id="IPR011990">
    <property type="entry name" value="TPR-like_helical_dom_sf"/>
</dbReference>
<feature type="compositionally biased region" description="Polar residues" evidence="1">
    <location>
        <begin position="84"/>
        <end position="98"/>
    </location>
</feature>